<dbReference type="Proteomes" id="UP000438429">
    <property type="component" value="Unassembled WGS sequence"/>
</dbReference>
<keyword evidence="1" id="KW-0732">Signal</keyword>
<protein>
    <recommendedName>
        <fullName evidence="4">Secreted protein</fullName>
    </recommendedName>
</protein>
<name>A0A6A4T813_SCOMX</name>
<evidence type="ECO:0000256" key="1">
    <source>
        <dbReference type="SAM" id="SignalP"/>
    </source>
</evidence>
<evidence type="ECO:0000313" key="2">
    <source>
        <dbReference type="EMBL" id="KAF0040120.1"/>
    </source>
</evidence>
<dbReference type="EMBL" id="VEVO01000007">
    <property type="protein sequence ID" value="KAF0040120.1"/>
    <property type="molecule type" value="Genomic_DNA"/>
</dbReference>
<reference evidence="2 3" key="1">
    <citation type="submission" date="2019-06" db="EMBL/GenBank/DDBJ databases">
        <title>Draft genomes of female and male turbot (Scophthalmus maximus).</title>
        <authorList>
            <person name="Xu H."/>
            <person name="Xu X.-W."/>
            <person name="Shao C."/>
            <person name="Chen S."/>
        </authorList>
    </citation>
    <scope>NUCLEOTIDE SEQUENCE [LARGE SCALE GENOMIC DNA]</scope>
    <source>
        <strain evidence="2">Ysfricsl-2016a</strain>
        <tissue evidence="2">Blood</tissue>
    </source>
</reference>
<feature type="chain" id="PRO_5025462734" description="Secreted protein" evidence="1">
    <location>
        <begin position="20"/>
        <end position="212"/>
    </location>
</feature>
<gene>
    <name evidence="2" type="ORF">F2P81_008355</name>
</gene>
<organism evidence="2 3">
    <name type="scientific">Scophthalmus maximus</name>
    <name type="common">Turbot</name>
    <name type="synonym">Psetta maxima</name>
    <dbReference type="NCBI Taxonomy" id="52904"/>
    <lineage>
        <taxon>Eukaryota</taxon>
        <taxon>Metazoa</taxon>
        <taxon>Chordata</taxon>
        <taxon>Craniata</taxon>
        <taxon>Vertebrata</taxon>
        <taxon>Euteleostomi</taxon>
        <taxon>Actinopterygii</taxon>
        <taxon>Neopterygii</taxon>
        <taxon>Teleostei</taxon>
        <taxon>Neoteleostei</taxon>
        <taxon>Acanthomorphata</taxon>
        <taxon>Carangaria</taxon>
        <taxon>Pleuronectiformes</taxon>
        <taxon>Pleuronectoidei</taxon>
        <taxon>Scophthalmidae</taxon>
        <taxon>Scophthalmus</taxon>
    </lineage>
</organism>
<comment type="caution">
    <text evidence="2">The sequence shown here is derived from an EMBL/GenBank/DDBJ whole genome shotgun (WGS) entry which is preliminary data.</text>
</comment>
<sequence>MTRAAAAVIIFLFASGGLGKGKENNITRVRVSSSPLQLWVRRWWCESSFSAEDLMTEKIRVRRYRNVQLRFLDARRGVDFLICRGISDSPSVSLRLQMLHAEKHRFTFQIQIPETRARTRASERREAGESVFKKGFNPTTCFTPTLTCRLHRHDVCSDEETRHRSPGKKRLCAKLLPTADVDGVLLAPVFLGRLRLFTCFILSHRLNDSLRS</sequence>
<evidence type="ECO:0008006" key="4">
    <source>
        <dbReference type="Google" id="ProtNLM"/>
    </source>
</evidence>
<accession>A0A6A4T813</accession>
<feature type="signal peptide" evidence="1">
    <location>
        <begin position="1"/>
        <end position="19"/>
    </location>
</feature>
<dbReference type="AlphaFoldDB" id="A0A6A4T813"/>
<evidence type="ECO:0000313" key="3">
    <source>
        <dbReference type="Proteomes" id="UP000438429"/>
    </source>
</evidence>
<proteinExistence type="predicted"/>